<dbReference type="EMBL" id="JADCTT010000001">
    <property type="protein sequence ID" value="KAF9759698.1"/>
    <property type="molecule type" value="Genomic_DNA"/>
</dbReference>
<evidence type="ECO:0000256" key="1">
    <source>
        <dbReference type="SAM" id="MobiDB-lite"/>
    </source>
</evidence>
<accession>A0A8H7TWE5</accession>
<evidence type="ECO:0000313" key="2">
    <source>
        <dbReference type="EMBL" id="KAF9759698.1"/>
    </source>
</evidence>
<dbReference type="AlphaFoldDB" id="A0A8H7TWE5"/>
<protein>
    <submittedName>
        <fullName evidence="2">Uncharacterized protein</fullName>
    </submittedName>
</protein>
<evidence type="ECO:0000313" key="3">
    <source>
        <dbReference type="Proteomes" id="UP000616885"/>
    </source>
</evidence>
<name>A0A8H7TWE5_BIOOC</name>
<feature type="compositionally biased region" description="Polar residues" evidence="1">
    <location>
        <begin position="7"/>
        <end position="101"/>
    </location>
</feature>
<reference evidence="2" key="1">
    <citation type="submission" date="2020-10" db="EMBL/GenBank/DDBJ databases">
        <title>High-Quality Genome Resource of Clonostachys rosea strain S41 by Oxford Nanopore Long-Read Sequencing.</title>
        <authorList>
            <person name="Wang H."/>
        </authorList>
    </citation>
    <scope>NUCLEOTIDE SEQUENCE</scope>
    <source>
        <strain evidence="2">S41</strain>
    </source>
</reference>
<sequence length="225" mass="24477">MGPENMYGSNSHPFPEPNTQHWGLPQSVNDGSSMINNFTSYPTQGQPLTGFESQGQNHNISTSHPSANMPSMPAQNHNLNTSHPSANMPSMPAQNHNPNTSHPSANMPSMPAQIHNLNTSHPSANMPNMHSPLYGPYGPLPNGEPNLMDFSGNHGSTLKSGLPPTRPQATQAFSNHQTPVEIRLAPAVYKPKEYLNFHPINGPASQFSNLFFRLPTVPGRMFLVS</sequence>
<feature type="region of interest" description="Disordered" evidence="1">
    <location>
        <begin position="1"/>
        <end position="101"/>
    </location>
</feature>
<organism evidence="2 3">
    <name type="scientific">Bionectria ochroleuca</name>
    <name type="common">Gliocladium roseum</name>
    <dbReference type="NCBI Taxonomy" id="29856"/>
    <lineage>
        <taxon>Eukaryota</taxon>
        <taxon>Fungi</taxon>
        <taxon>Dikarya</taxon>
        <taxon>Ascomycota</taxon>
        <taxon>Pezizomycotina</taxon>
        <taxon>Sordariomycetes</taxon>
        <taxon>Hypocreomycetidae</taxon>
        <taxon>Hypocreales</taxon>
        <taxon>Bionectriaceae</taxon>
        <taxon>Clonostachys</taxon>
    </lineage>
</organism>
<proteinExistence type="predicted"/>
<comment type="caution">
    <text evidence="2">The sequence shown here is derived from an EMBL/GenBank/DDBJ whole genome shotgun (WGS) entry which is preliminary data.</text>
</comment>
<dbReference type="Proteomes" id="UP000616885">
    <property type="component" value="Unassembled WGS sequence"/>
</dbReference>
<gene>
    <name evidence="2" type="ORF">IM811_001392</name>
</gene>